<keyword evidence="1" id="KW-1133">Transmembrane helix</keyword>
<evidence type="ECO:0000313" key="2">
    <source>
        <dbReference type="EMBL" id="GAA4935472.1"/>
    </source>
</evidence>
<evidence type="ECO:0008006" key="4">
    <source>
        <dbReference type="Google" id="ProtNLM"/>
    </source>
</evidence>
<dbReference type="AlphaFoldDB" id="A0AAV3TZ68"/>
<feature type="transmembrane region" description="Helical" evidence="1">
    <location>
        <begin position="7"/>
        <end position="26"/>
    </location>
</feature>
<protein>
    <recommendedName>
        <fullName evidence="4">CidA/LrgA family protein</fullName>
    </recommendedName>
</protein>
<accession>A0AAV3TZ68</accession>
<feature type="transmembrane region" description="Helical" evidence="1">
    <location>
        <begin position="87"/>
        <end position="108"/>
    </location>
</feature>
<comment type="caution">
    <text evidence="2">The sequence shown here is derived from an EMBL/GenBank/DDBJ whole genome shotgun (WGS) entry which is preliminary data.</text>
</comment>
<keyword evidence="3" id="KW-1185">Reference proteome</keyword>
<sequence length="131" mass="14266">MFIDDAYMNAWIIYWVGSALLILVAWRIARGWVAWVKFPLLLILCALFFVPFNIHADAKEMAPAWLIMMFEGVFVPSIGFGRVGPTLGIASAAAVLLFPVLAGIVIVVKRAFGIAPKQDDSEASKAPATEA</sequence>
<dbReference type="Proteomes" id="UP001409585">
    <property type="component" value="Unassembled WGS sequence"/>
</dbReference>
<feature type="transmembrane region" description="Helical" evidence="1">
    <location>
        <begin position="62"/>
        <end position="81"/>
    </location>
</feature>
<organism evidence="2 3">
    <name type="scientific">Halioxenophilus aromaticivorans</name>
    <dbReference type="NCBI Taxonomy" id="1306992"/>
    <lineage>
        <taxon>Bacteria</taxon>
        <taxon>Pseudomonadati</taxon>
        <taxon>Pseudomonadota</taxon>
        <taxon>Gammaproteobacteria</taxon>
        <taxon>Alteromonadales</taxon>
        <taxon>Alteromonadaceae</taxon>
        <taxon>Halioxenophilus</taxon>
    </lineage>
</organism>
<evidence type="ECO:0000256" key="1">
    <source>
        <dbReference type="SAM" id="Phobius"/>
    </source>
</evidence>
<reference evidence="3" key="1">
    <citation type="journal article" date="2019" name="Int. J. Syst. Evol. Microbiol.">
        <title>The Global Catalogue of Microorganisms (GCM) 10K type strain sequencing project: providing services to taxonomists for standard genome sequencing and annotation.</title>
        <authorList>
            <consortium name="The Broad Institute Genomics Platform"/>
            <consortium name="The Broad Institute Genome Sequencing Center for Infectious Disease"/>
            <person name="Wu L."/>
            <person name="Ma J."/>
        </authorList>
    </citation>
    <scope>NUCLEOTIDE SEQUENCE [LARGE SCALE GENOMIC DNA]</scope>
    <source>
        <strain evidence="3">JCM 19134</strain>
    </source>
</reference>
<feature type="transmembrane region" description="Helical" evidence="1">
    <location>
        <begin position="32"/>
        <end position="50"/>
    </location>
</feature>
<dbReference type="EMBL" id="BAABLX010000007">
    <property type="protein sequence ID" value="GAA4935472.1"/>
    <property type="molecule type" value="Genomic_DNA"/>
</dbReference>
<evidence type="ECO:0000313" key="3">
    <source>
        <dbReference type="Proteomes" id="UP001409585"/>
    </source>
</evidence>
<proteinExistence type="predicted"/>
<gene>
    <name evidence="2" type="ORF">GCM10025791_11240</name>
</gene>
<keyword evidence="1" id="KW-0472">Membrane</keyword>
<name>A0AAV3TZ68_9ALTE</name>
<keyword evidence="1" id="KW-0812">Transmembrane</keyword>